<evidence type="ECO:0000313" key="4">
    <source>
        <dbReference type="Proteomes" id="UP001154312"/>
    </source>
</evidence>
<accession>A0A9X4H242</accession>
<sequence length="247" mass="26610">MISTLWESLLDLLFPPRPGCPFCGAPGSGTEVCCTCLSTISGYRLEPHCCLCGRLPEKMAPSAPDGYYLCSECRRHGWPFVLARAAGPYEGILKEVIHRFKYGGSRRLAVPLAALMVEVLLSETLYANIDLVLPVPLTYNKLRRRGFNQAGLLAKEIGSGLKIPVSGSVLVKITDTPSQTGLSRAAREINLKNVFKVTDARYLQGKNILIVDDVFTTGSTMSSAAAVVKRAGAVQVFVVTAATGRCS</sequence>
<proteinExistence type="inferred from homology"/>
<gene>
    <name evidence="3" type="ORF">L7E55_01145</name>
</gene>
<keyword evidence="4" id="KW-1185">Reference proteome</keyword>
<comment type="similarity">
    <text evidence="1">Belongs to the ComF/GntX family.</text>
</comment>
<dbReference type="RefSeq" id="WP_277442123.1">
    <property type="nucleotide sequence ID" value="NZ_JAKOAV010000001.1"/>
</dbReference>
<feature type="domain" description="Phosphoribosyltransferase" evidence="2">
    <location>
        <begin position="144"/>
        <end position="244"/>
    </location>
</feature>
<dbReference type="SUPFAM" id="SSF53271">
    <property type="entry name" value="PRTase-like"/>
    <property type="match status" value="1"/>
</dbReference>
<dbReference type="Pfam" id="PF00156">
    <property type="entry name" value="Pribosyltran"/>
    <property type="match status" value="1"/>
</dbReference>
<dbReference type="EMBL" id="JAKOAV010000001">
    <property type="protein sequence ID" value="MDF9406978.1"/>
    <property type="molecule type" value="Genomic_DNA"/>
</dbReference>
<dbReference type="AlphaFoldDB" id="A0A9X4H242"/>
<organism evidence="3 4">
    <name type="scientific">Pelotomaculum isophthalicicum JI</name>
    <dbReference type="NCBI Taxonomy" id="947010"/>
    <lineage>
        <taxon>Bacteria</taxon>
        <taxon>Bacillati</taxon>
        <taxon>Bacillota</taxon>
        <taxon>Clostridia</taxon>
        <taxon>Eubacteriales</taxon>
        <taxon>Desulfotomaculaceae</taxon>
        <taxon>Pelotomaculum</taxon>
    </lineage>
</organism>
<dbReference type="Proteomes" id="UP001154312">
    <property type="component" value="Unassembled WGS sequence"/>
</dbReference>
<dbReference type="InterPro" id="IPR029057">
    <property type="entry name" value="PRTase-like"/>
</dbReference>
<dbReference type="PANTHER" id="PTHR47505">
    <property type="entry name" value="DNA UTILIZATION PROTEIN YHGH"/>
    <property type="match status" value="1"/>
</dbReference>
<name>A0A9X4H242_9FIRM</name>
<dbReference type="InterPro" id="IPR000836">
    <property type="entry name" value="PRTase_dom"/>
</dbReference>
<dbReference type="Gene3D" id="3.40.50.2020">
    <property type="match status" value="1"/>
</dbReference>
<comment type="caution">
    <text evidence="3">The sequence shown here is derived from an EMBL/GenBank/DDBJ whole genome shotgun (WGS) entry which is preliminary data.</text>
</comment>
<protein>
    <submittedName>
        <fullName evidence="3">ComF family protein</fullName>
    </submittedName>
</protein>
<evidence type="ECO:0000259" key="2">
    <source>
        <dbReference type="Pfam" id="PF00156"/>
    </source>
</evidence>
<dbReference type="CDD" id="cd06223">
    <property type="entry name" value="PRTases_typeI"/>
    <property type="match status" value="1"/>
</dbReference>
<dbReference type="InterPro" id="IPR051910">
    <property type="entry name" value="ComF/GntX_DNA_util-trans"/>
</dbReference>
<evidence type="ECO:0000313" key="3">
    <source>
        <dbReference type="EMBL" id="MDF9406978.1"/>
    </source>
</evidence>
<evidence type="ECO:0000256" key="1">
    <source>
        <dbReference type="ARBA" id="ARBA00008007"/>
    </source>
</evidence>
<dbReference type="PANTHER" id="PTHR47505:SF1">
    <property type="entry name" value="DNA UTILIZATION PROTEIN YHGH"/>
    <property type="match status" value="1"/>
</dbReference>
<reference evidence="3" key="1">
    <citation type="submission" date="2022-02" db="EMBL/GenBank/DDBJ databases">
        <authorList>
            <person name="Leng L."/>
        </authorList>
    </citation>
    <scope>NUCLEOTIDE SEQUENCE</scope>
    <source>
        <strain evidence="3">JI</strain>
    </source>
</reference>